<feature type="domain" description="Ubiquitin-like" evidence="1">
    <location>
        <begin position="141"/>
        <end position="217"/>
    </location>
</feature>
<evidence type="ECO:0000259" key="1">
    <source>
        <dbReference type="PROSITE" id="PS50053"/>
    </source>
</evidence>
<evidence type="ECO:0000313" key="3">
    <source>
        <dbReference type="Proteomes" id="UP001152320"/>
    </source>
</evidence>
<evidence type="ECO:0000313" key="2">
    <source>
        <dbReference type="EMBL" id="KAJ8029356.1"/>
    </source>
</evidence>
<dbReference type="PANTHER" id="PTHR10666">
    <property type="entry name" value="UBIQUITIN"/>
    <property type="match status" value="1"/>
</dbReference>
<keyword evidence="3" id="KW-1185">Reference proteome</keyword>
<dbReference type="SMART" id="SM00213">
    <property type="entry name" value="UBQ"/>
    <property type="match status" value="5"/>
</dbReference>
<dbReference type="InterPro" id="IPR050158">
    <property type="entry name" value="Ubiquitin_ubiquitin-like"/>
</dbReference>
<sequence>MDTIEHLKLLLQDREAVEVDVQRLIFAGKQLEDGRTLSDYDIKNEEKIHTVLRLCGGGGGSMPIFVKTLTGKCTQLILGPSDTIKAVKSQIQGMEDIRSDEQLLLNGGKILEDGKNLSDYNIGEGSTIILVLRSRCDIDVVKIFIEGMAGKIITLHCTVNDTIEQIKEYIQKYIGDAPKERQRLFYKGKELEDEKNCPFYNIVKNSTVILQMRPQNGMQIKVSMPNITTDRPFLLEVLRDETIAANKSKIIPLLGGSQEYVFIAFEGKLIQDESKSLQDYNIHHKSTICVVYSFHYEMKVQVMKSFGPEQHEMIVKVKSNDTVKKLKWKIQGSEGIPPDQQLLIFKGQKLNDDNTLYDYGIDENSCIHACKSTGNKTTYVVNYSINGEDICFEVSGAMTIESILTTIHARNENSFYSLPYIKLGVKHF</sequence>
<dbReference type="InterPro" id="IPR019956">
    <property type="entry name" value="Ubiquitin_dom"/>
</dbReference>
<organism evidence="2 3">
    <name type="scientific">Holothuria leucospilota</name>
    <name type="common">Black long sea cucumber</name>
    <name type="synonym">Mertensiothuria leucospilota</name>
    <dbReference type="NCBI Taxonomy" id="206669"/>
    <lineage>
        <taxon>Eukaryota</taxon>
        <taxon>Metazoa</taxon>
        <taxon>Echinodermata</taxon>
        <taxon>Eleutherozoa</taxon>
        <taxon>Echinozoa</taxon>
        <taxon>Holothuroidea</taxon>
        <taxon>Aspidochirotacea</taxon>
        <taxon>Aspidochirotida</taxon>
        <taxon>Holothuriidae</taxon>
        <taxon>Holothuria</taxon>
    </lineage>
</organism>
<dbReference type="PROSITE" id="PS50053">
    <property type="entry name" value="UBIQUITIN_2"/>
    <property type="match status" value="5"/>
</dbReference>
<gene>
    <name evidence="2" type="ORF">HOLleu_28729</name>
</gene>
<name>A0A9Q1H254_HOLLE</name>
<protein>
    <submittedName>
        <fullName evidence="2">Polyubiquitin-C</fullName>
    </submittedName>
</protein>
<dbReference type="CDD" id="cd17039">
    <property type="entry name" value="Ubl_ubiquitin_like"/>
    <property type="match status" value="1"/>
</dbReference>
<dbReference type="InterPro" id="IPR029071">
    <property type="entry name" value="Ubiquitin-like_domsf"/>
</dbReference>
<dbReference type="Gene3D" id="3.10.20.90">
    <property type="entry name" value="Phosphatidylinositol 3-kinase Catalytic Subunit, Chain A, domain 1"/>
    <property type="match status" value="5"/>
</dbReference>
<dbReference type="InterPro" id="IPR000626">
    <property type="entry name" value="Ubiquitin-like_dom"/>
</dbReference>
<proteinExistence type="predicted"/>
<feature type="domain" description="Ubiquitin-like" evidence="1">
    <location>
        <begin position="218"/>
        <end position="291"/>
    </location>
</feature>
<feature type="domain" description="Ubiquitin-like" evidence="1">
    <location>
        <begin position="62"/>
        <end position="135"/>
    </location>
</feature>
<dbReference type="OrthoDB" id="428577at2759"/>
<dbReference type="SUPFAM" id="SSF54236">
    <property type="entry name" value="Ubiquitin-like"/>
    <property type="match status" value="5"/>
</dbReference>
<accession>A0A9Q1H254</accession>
<dbReference type="Proteomes" id="UP001152320">
    <property type="component" value="Chromosome 14"/>
</dbReference>
<comment type="caution">
    <text evidence="2">The sequence shown here is derived from an EMBL/GenBank/DDBJ whole genome shotgun (WGS) entry which is preliminary data.</text>
</comment>
<feature type="domain" description="Ubiquitin-like" evidence="1">
    <location>
        <begin position="296"/>
        <end position="368"/>
    </location>
</feature>
<dbReference type="EMBL" id="JAIZAY010000014">
    <property type="protein sequence ID" value="KAJ8029356.1"/>
    <property type="molecule type" value="Genomic_DNA"/>
</dbReference>
<dbReference type="PRINTS" id="PR00348">
    <property type="entry name" value="UBIQUITIN"/>
</dbReference>
<feature type="domain" description="Ubiquitin-like" evidence="1">
    <location>
        <begin position="1"/>
        <end position="57"/>
    </location>
</feature>
<reference evidence="2" key="1">
    <citation type="submission" date="2021-10" db="EMBL/GenBank/DDBJ databases">
        <title>Tropical sea cucumber genome reveals ecological adaptation and Cuvierian tubules defense mechanism.</title>
        <authorList>
            <person name="Chen T."/>
        </authorList>
    </citation>
    <scope>NUCLEOTIDE SEQUENCE</scope>
    <source>
        <strain evidence="2">Nanhai2018</strain>
        <tissue evidence="2">Muscle</tissue>
    </source>
</reference>
<dbReference type="Pfam" id="PF00240">
    <property type="entry name" value="ubiquitin"/>
    <property type="match status" value="5"/>
</dbReference>
<dbReference type="AlphaFoldDB" id="A0A9Q1H254"/>